<feature type="transmembrane region" description="Helical" evidence="1">
    <location>
        <begin position="112"/>
        <end position="130"/>
    </location>
</feature>
<evidence type="ECO:0000256" key="1">
    <source>
        <dbReference type="SAM" id="Phobius"/>
    </source>
</evidence>
<dbReference type="GeneID" id="20658065"/>
<feature type="transmembrane region" description="Helical" evidence="1">
    <location>
        <begin position="42"/>
        <end position="64"/>
    </location>
</feature>
<dbReference type="SMR" id="G4ZCS7"/>
<keyword evidence="1" id="KW-0812">Transmembrane</keyword>
<accession>G4ZCS7</accession>
<dbReference type="EMBL" id="JH159154">
    <property type="protein sequence ID" value="EGZ18285.1"/>
    <property type="molecule type" value="Genomic_DNA"/>
</dbReference>
<dbReference type="KEGG" id="psoj:PHYSODRAFT_502171"/>
<organism evidence="2 3">
    <name type="scientific">Phytophthora sojae (strain P6497)</name>
    <name type="common">Soybean stem and root rot agent</name>
    <name type="synonym">Phytophthora megasperma f. sp. glycines</name>
    <dbReference type="NCBI Taxonomy" id="1094619"/>
    <lineage>
        <taxon>Eukaryota</taxon>
        <taxon>Sar</taxon>
        <taxon>Stramenopiles</taxon>
        <taxon>Oomycota</taxon>
        <taxon>Peronosporomycetes</taxon>
        <taxon>Peronosporales</taxon>
        <taxon>Peronosporaceae</taxon>
        <taxon>Phytophthora</taxon>
    </lineage>
</organism>
<feature type="transmembrane region" description="Helical" evidence="1">
    <location>
        <begin position="197"/>
        <end position="222"/>
    </location>
</feature>
<feature type="transmembrane region" description="Helical" evidence="1">
    <location>
        <begin position="142"/>
        <end position="168"/>
    </location>
</feature>
<name>G4ZCS7_PHYSP</name>
<keyword evidence="3" id="KW-1185">Reference proteome</keyword>
<sequence>MTFLHALCAAFLLSCAKLYWIMENEYLNYFANLLAPVRDRHFRTVGAALGVLGAAHGLLLLSHIGASISARQLTAYARVFAARKLVEIATQVPNAYLYSTLIARPWINHSKVALVVANCWSAFLIHQILLRSGSARMSVRVVAIVIDSLISVATAIVLPSAIFLPYAMQFDYKNLSFPMSLLYGDTEFLNLVLENRAFFFMSWTNALITAVPHASAFLVATATFDVLSRATTRMQTSTRLHRIVIPTIFVTTGAVVLVLHLEAQYGVVNGDIEVIKSMCLQQMHPWLASNFSCAIVKYNCYRAMVQTPPLDSLYWLEREMLRRITFMHCPALVVPPIIREFPSLMGIEIWNATLERWGEEAALSAQLHENMLFVMFVFVNMTGIPDGILQSPLPKQLRDLEFVHTNLTTITEDVIEPWSGVSIIYIEHSQLNEFPTMFKHLPELSELSLINNKITAMPIDFLLTAIPTYYYSLSFSRNPLRELPEAHNGDLYISYLTLEFTQLRELPDDPKFPRTALCGKNEQDWDPLGDDRYPMHLIQPFRSLAA</sequence>
<dbReference type="RefSeq" id="XP_009527343.1">
    <property type="nucleotide sequence ID" value="XM_009529048.1"/>
</dbReference>
<dbReference type="SUPFAM" id="SSF52058">
    <property type="entry name" value="L domain-like"/>
    <property type="match status" value="1"/>
</dbReference>
<dbReference type="Proteomes" id="UP000002640">
    <property type="component" value="Unassembled WGS sequence"/>
</dbReference>
<feature type="transmembrane region" description="Helical" evidence="1">
    <location>
        <begin position="85"/>
        <end position="106"/>
    </location>
</feature>
<evidence type="ECO:0000313" key="3">
    <source>
        <dbReference type="Proteomes" id="UP000002640"/>
    </source>
</evidence>
<proteinExistence type="predicted"/>
<gene>
    <name evidence="2" type="ORF">PHYSODRAFT_502171</name>
</gene>
<feature type="transmembrane region" description="Helical" evidence="1">
    <location>
        <begin position="243"/>
        <end position="261"/>
    </location>
</feature>
<dbReference type="AlphaFoldDB" id="G4ZCS7"/>
<evidence type="ECO:0000313" key="2">
    <source>
        <dbReference type="EMBL" id="EGZ18285.1"/>
    </source>
</evidence>
<dbReference type="InterPro" id="IPR032675">
    <property type="entry name" value="LRR_dom_sf"/>
</dbReference>
<dbReference type="Gene3D" id="3.80.10.10">
    <property type="entry name" value="Ribonuclease Inhibitor"/>
    <property type="match status" value="1"/>
</dbReference>
<protein>
    <submittedName>
        <fullName evidence="2">Uncharacterized protein</fullName>
    </submittedName>
</protein>
<reference evidence="2 3" key="1">
    <citation type="journal article" date="2006" name="Science">
        <title>Phytophthora genome sequences uncover evolutionary origins and mechanisms of pathogenesis.</title>
        <authorList>
            <person name="Tyler B.M."/>
            <person name="Tripathy S."/>
            <person name="Zhang X."/>
            <person name="Dehal P."/>
            <person name="Jiang R.H."/>
            <person name="Aerts A."/>
            <person name="Arredondo F.D."/>
            <person name="Baxter L."/>
            <person name="Bensasson D."/>
            <person name="Beynon J.L."/>
            <person name="Chapman J."/>
            <person name="Damasceno C.M."/>
            <person name="Dorrance A.E."/>
            <person name="Dou D."/>
            <person name="Dickerman A.W."/>
            <person name="Dubchak I.L."/>
            <person name="Garbelotto M."/>
            <person name="Gijzen M."/>
            <person name="Gordon S.G."/>
            <person name="Govers F."/>
            <person name="Grunwald N.J."/>
            <person name="Huang W."/>
            <person name="Ivors K.L."/>
            <person name="Jones R.W."/>
            <person name="Kamoun S."/>
            <person name="Krampis K."/>
            <person name="Lamour K.H."/>
            <person name="Lee M.K."/>
            <person name="McDonald W.H."/>
            <person name="Medina M."/>
            <person name="Meijer H.J."/>
            <person name="Nordberg E.K."/>
            <person name="Maclean D.J."/>
            <person name="Ospina-Giraldo M.D."/>
            <person name="Morris P.F."/>
            <person name="Phuntumart V."/>
            <person name="Putnam N.H."/>
            <person name="Rash S."/>
            <person name="Rose J.K."/>
            <person name="Sakihama Y."/>
            <person name="Salamov A.A."/>
            <person name="Savidor A."/>
            <person name="Scheuring C.F."/>
            <person name="Smith B.M."/>
            <person name="Sobral B.W."/>
            <person name="Terry A."/>
            <person name="Torto-Alalibo T.A."/>
            <person name="Win J."/>
            <person name="Xu Z."/>
            <person name="Zhang H."/>
            <person name="Grigoriev I.V."/>
            <person name="Rokhsar D.S."/>
            <person name="Boore J.L."/>
        </authorList>
    </citation>
    <scope>NUCLEOTIDE SEQUENCE [LARGE SCALE GENOMIC DNA]</scope>
    <source>
        <strain evidence="2 3">P6497</strain>
    </source>
</reference>
<keyword evidence="1" id="KW-0472">Membrane</keyword>
<dbReference type="InParanoid" id="G4ZCS7"/>
<keyword evidence="1" id="KW-1133">Transmembrane helix</keyword>
<dbReference type="OMA" id="MEFNINT"/>